<sequence length="121" mass="12886">MKRLQITSIITILLLAVLSVSCKNEEKTTANEEVTTEEPSSAEMKDNMTKSADTKYNPAHGVEGHRCDLPVGAPLNQASASTTTQEMTTSPVRMQSASPKINPPHGEPGHDCSVPVGGELN</sequence>
<keyword evidence="4" id="KW-1185">Reference proteome</keyword>
<dbReference type="RefSeq" id="WP_229341438.1">
    <property type="nucleotide sequence ID" value="NZ_JAJBZG010000005.1"/>
</dbReference>
<dbReference type="PROSITE" id="PS51257">
    <property type="entry name" value="PROKAR_LIPOPROTEIN"/>
    <property type="match status" value="1"/>
</dbReference>
<evidence type="ECO:0008006" key="5">
    <source>
        <dbReference type="Google" id="ProtNLM"/>
    </source>
</evidence>
<proteinExistence type="predicted"/>
<evidence type="ECO:0000256" key="2">
    <source>
        <dbReference type="SAM" id="SignalP"/>
    </source>
</evidence>
<organism evidence="3 4">
    <name type="scientific">Christiangramia sediminis</name>
    <dbReference type="NCBI Taxonomy" id="2881336"/>
    <lineage>
        <taxon>Bacteria</taxon>
        <taxon>Pseudomonadati</taxon>
        <taxon>Bacteroidota</taxon>
        <taxon>Flavobacteriia</taxon>
        <taxon>Flavobacteriales</taxon>
        <taxon>Flavobacteriaceae</taxon>
        <taxon>Christiangramia</taxon>
    </lineage>
</organism>
<dbReference type="EMBL" id="JAJBZG010000005">
    <property type="protein sequence ID" value="MCB7482036.1"/>
    <property type="molecule type" value="Genomic_DNA"/>
</dbReference>
<feature type="compositionally biased region" description="Polar residues" evidence="1">
    <location>
        <begin position="76"/>
        <end position="99"/>
    </location>
</feature>
<comment type="caution">
    <text evidence="3">The sequence shown here is derived from an EMBL/GenBank/DDBJ whole genome shotgun (WGS) entry which is preliminary data.</text>
</comment>
<dbReference type="AlphaFoldDB" id="A0A9X1LKG6"/>
<reference evidence="3" key="1">
    <citation type="submission" date="2021-10" db="EMBL/GenBank/DDBJ databases">
        <title>Gramella sp. ASW11-100T, isolated from marine sediment.</title>
        <authorList>
            <person name="Xia C."/>
        </authorList>
    </citation>
    <scope>NUCLEOTIDE SEQUENCE</scope>
    <source>
        <strain evidence="3">ASW11-100</strain>
    </source>
</reference>
<evidence type="ECO:0000313" key="3">
    <source>
        <dbReference type="EMBL" id="MCB7482036.1"/>
    </source>
</evidence>
<feature type="region of interest" description="Disordered" evidence="1">
    <location>
        <begin position="24"/>
        <end position="121"/>
    </location>
</feature>
<evidence type="ECO:0000313" key="4">
    <source>
        <dbReference type="Proteomes" id="UP001139414"/>
    </source>
</evidence>
<feature type="signal peptide" evidence="2">
    <location>
        <begin position="1"/>
        <end position="22"/>
    </location>
</feature>
<gene>
    <name evidence="3" type="ORF">LGQ90_12250</name>
</gene>
<evidence type="ECO:0000256" key="1">
    <source>
        <dbReference type="SAM" id="MobiDB-lite"/>
    </source>
</evidence>
<keyword evidence="2" id="KW-0732">Signal</keyword>
<feature type="chain" id="PRO_5040742676" description="Secreted protein" evidence="2">
    <location>
        <begin position="23"/>
        <end position="121"/>
    </location>
</feature>
<protein>
    <recommendedName>
        <fullName evidence="5">Secreted protein</fullName>
    </recommendedName>
</protein>
<dbReference type="Proteomes" id="UP001139414">
    <property type="component" value="Unassembled WGS sequence"/>
</dbReference>
<name>A0A9X1LKG6_9FLAO</name>
<accession>A0A9X1LKG6</accession>